<comment type="caution">
    <text evidence="1">The sequence shown here is derived from an EMBL/GenBank/DDBJ whole genome shotgun (WGS) entry which is preliminary data.</text>
</comment>
<gene>
    <name evidence="1" type="ORF">ENR23_09880</name>
</gene>
<organism evidence="1">
    <name type="scientific">Eiseniibacteriota bacterium</name>
    <dbReference type="NCBI Taxonomy" id="2212470"/>
    <lineage>
        <taxon>Bacteria</taxon>
        <taxon>Candidatus Eiseniibacteriota</taxon>
    </lineage>
</organism>
<protein>
    <submittedName>
        <fullName evidence="1">DUF4390 domain-containing protein</fullName>
    </submittedName>
</protein>
<evidence type="ECO:0000313" key="1">
    <source>
        <dbReference type="EMBL" id="HGZ43714.1"/>
    </source>
</evidence>
<dbReference type="Pfam" id="PF14334">
    <property type="entry name" value="DUF4390"/>
    <property type="match status" value="1"/>
</dbReference>
<name>A0A832I4Z9_UNCEI</name>
<sequence>MIAALPALALEMVLIGTRVQGGGVWADVRLDALFPPRVEDSLARGMPARIQLHAELWRTRTGWFDRLESGLDAELRVRYEVWSRQYLLERRGAAPERFDDLDSLRASLGRPIALRVAGAERLQAGSRYYVIVVATLKPLSVEDVEEVEGWLSGEVDTKRSAGIGVLTELPRALFDAVRNFSGFGDQRARVVSEPFAVGAPAR</sequence>
<accession>A0A832I4Z9</accession>
<dbReference type="InterPro" id="IPR025500">
    <property type="entry name" value="DUF4390"/>
</dbReference>
<dbReference type="EMBL" id="DSQF01000020">
    <property type="protein sequence ID" value="HGZ43714.1"/>
    <property type="molecule type" value="Genomic_DNA"/>
</dbReference>
<dbReference type="AlphaFoldDB" id="A0A832I4Z9"/>
<proteinExistence type="predicted"/>
<reference evidence="1" key="1">
    <citation type="journal article" date="2020" name="mSystems">
        <title>Genome- and Community-Level Interaction Insights into Carbon Utilization and Element Cycling Functions of Hydrothermarchaeota in Hydrothermal Sediment.</title>
        <authorList>
            <person name="Zhou Z."/>
            <person name="Liu Y."/>
            <person name="Xu W."/>
            <person name="Pan J."/>
            <person name="Luo Z.H."/>
            <person name="Li M."/>
        </authorList>
    </citation>
    <scope>NUCLEOTIDE SEQUENCE [LARGE SCALE GENOMIC DNA]</scope>
    <source>
        <strain evidence="1">SpSt-381</strain>
    </source>
</reference>